<keyword evidence="5" id="KW-1185">Reference proteome</keyword>
<reference evidence="5" key="1">
    <citation type="journal article" date="2013" name="PLoS Genet.">
        <title>The genome of Spraguea lophii and the basis of host-microsporidian interactions.</title>
        <authorList>
            <person name="Campbell S.E."/>
            <person name="Williams T.A."/>
            <person name="Yousuf A."/>
            <person name="Soanes D.M."/>
            <person name="Paszkiewicz K.H."/>
            <person name="Williams B.A.P."/>
        </authorList>
    </citation>
    <scope>NUCLEOTIDE SEQUENCE [LARGE SCALE GENOMIC DNA]</scope>
    <source>
        <strain evidence="5">42_110</strain>
    </source>
</reference>
<dbReference type="Proteomes" id="UP000014978">
    <property type="component" value="Unassembled WGS sequence"/>
</dbReference>
<dbReference type="VEuPathDB" id="MicrosporidiaDB:SLOPH_2048"/>
<comment type="similarity">
    <text evidence="1">Belongs to the V-ATPase E subunit family.</text>
</comment>
<dbReference type="Pfam" id="PF01991">
    <property type="entry name" value="vATP-synt_E"/>
    <property type="match status" value="1"/>
</dbReference>
<sequence>MQEQTDISRMIDFILHEAEEKVAEIKIRTTEEYKLTKARVIKKNTDNYLTKKNKKLEEIKKYFVTKESQIKNKYKLMLQRKKEMIADELFERVANKLKKVETTKMLIENTKNKINEYNEMDFDLDMKNGVVIKSKDQRTMVDNSYETRIGAIRKNYMDKINTLIFK</sequence>
<dbReference type="InParanoid" id="S7W809"/>
<evidence type="ECO:0000256" key="1">
    <source>
        <dbReference type="ARBA" id="ARBA00005901"/>
    </source>
</evidence>
<organism evidence="4 5">
    <name type="scientific">Spraguea lophii (strain 42_110)</name>
    <name type="common">Microsporidian parasite</name>
    <dbReference type="NCBI Taxonomy" id="1358809"/>
    <lineage>
        <taxon>Eukaryota</taxon>
        <taxon>Fungi</taxon>
        <taxon>Fungi incertae sedis</taxon>
        <taxon>Microsporidia</taxon>
        <taxon>Spragueidae</taxon>
        <taxon>Spraguea</taxon>
    </lineage>
</organism>
<dbReference type="InterPro" id="IPR002842">
    <property type="entry name" value="ATPase_V1_Esu"/>
</dbReference>
<dbReference type="AlphaFoldDB" id="S7W809"/>
<dbReference type="OMA" id="QHMMAFI"/>
<dbReference type="Gene3D" id="6.10.250.1620">
    <property type="match status" value="1"/>
</dbReference>
<keyword evidence="2" id="KW-0813">Transport</keyword>
<dbReference type="OrthoDB" id="10263003at2759"/>
<protein>
    <submittedName>
        <fullName evidence="4">V-type H+-transporting ATPase subunit E</fullName>
    </submittedName>
</protein>
<dbReference type="EMBL" id="ATCN01000447">
    <property type="protein sequence ID" value="EPR79005.1"/>
    <property type="molecule type" value="Genomic_DNA"/>
</dbReference>
<evidence type="ECO:0000313" key="4">
    <source>
        <dbReference type="EMBL" id="EPR79005.1"/>
    </source>
</evidence>
<evidence type="ECO:0000256" key="2">
    <source>
        <dbReference type="ARBA" id="ARBA00022448"/>
    </source>
</evidence>
<keyword evidence="3" id="KW-0406">Ion transport</keyword>
<dbReference type="SUPFAM" id="SSF160527">
    <property type="entry name" value="V-type ATPase subunit E-like"/>
    <property type="match status" value="1"/>
</dbReference>
<evidence type="ECO:0000256" key="3">
    <source>
        <dbReference type="ARBA" id="ARBA00023065"/>
    </source>
</evidence>
<dbReference type="HOGENOM" id="CLU_112121_1_0_1"/>
<evidence type="ECO:0000313" key="5">
    <source>
        <dbReference type="Proteomes" id="UP000014978"/>
    </source>
</evidence>
<proteinExistence type="inferred from homology"/>
<accession>S7W809</accession>
<comment type="caution">
    <text evidence="4">The sequence shown here is derived from an EMBL/GenBank/DDBJ whole genome shotgun (WGS) entry which is preliminary data.</text>
</comment>
<dbReference type="GO" id="GO:0046961">
    <property type="term" value="F:proton-transporting ATPase activity, rotational mechanism"/>
    <property type="evidence" value="ECO:0007669"/>
    <property type="project" value="InterPro"/>
</dbReference>
<gene>
    <name evidence="4" type="ORF">SLOPH_2048</name>
</gene>
<dbReference type="GO" id="GO:0033178">
    <property type="term" value="C:proton-transporting two-sector ATPase complex, catalytic domain"/>
    <property type="evidence" value="ECO:0007669"/>
    <property type="project" value="InterPro"/>
</dbReference>
<name>S7W809_SPRLO</name>